<dbReference type="PANTHER" id="PTHR10357:SF210">
    <property type="entry name" value="MALTODEXTRIN GLUCOSIDASE"/>
    <property type="match status" value="1"/>
</dbReference>
<evidence type="ECO:0000256" key="1">
    <source>
        <dbReference type="ARBA" id="ARBA00022801"/>
    </source>
</evidence>
<evidence type="ECO:0000313" key="5">
    <source>
        <dbReference type="EMBL" id="MCP9764556.1"/>
    </source>
</evidence>
<feature type="signal peptide" evidence="3">
    <location>
        <begin position="1"/>
        <end position="26"/>
    </location>
</feature>
<gene>
    <name evidence="5" type="ORF">EGI31_16570</name>
</gene>
<sequence>MKKCLTNLYYLGIILLCCVFTVQAQKAEITKVNPTNWFVGMKNPNLQILIYGKNLQSNKLSLKPHAGVKLKKVHTVENPNYLFVDLEIAKNTKAGNLQFSCNGTSFSYELKAKSAQPRGLSQADFIYLLMPDRFANGDYSNDKFADMADPNHDRKNPFFRHGGDLQGVTQHLDYLKELGVTAIWMTPVIENNQYLTDEGGAMRSAYHGYGFTEHYNVDKRLGGNEAYKKLSNEAHKKGIKLVQDAVYNHVGINHWFLKDMPSKDWLNQWDKYTNTTYKDQPLFDIHASAKDTKEVRNGWFTSFLPDLNQNNPFVANFLIQHALWSVETFDLDAWRIDTYIYNDLYFMNKCNQALLTEYPKIHIFGESAVNTVISQAYFTKNNLAIPFKSNLPGALDFVVEEAIFEALNHDFGWNDGVSRLYSVLAQDLAYADPSKNVNFLENHDHHRFFSVIGEDFEKYKMGIAWLMTLRGIPHFYYGTEILMKNFKNPSDAEVRRDFPGGWKEDEVNKFEKSGRNEKENEAFEFVKKLANFRKSSDAIANGKFMQFVPQDAVYVYFRHTEKQIIMVVSNTSKSEKNIDTSRFEEILKGSKSAKNIIDDVNIADISNLKIPAKGVMILEINQSKK</sequence>
<comment type="caution">
    <text evidence="5">The sequence shown here is derived from an EMBL/GenBank/DDBJ whole genome shotgun (WGS) entry which is preliminary data.</text>
</comment>
<keyword evidence="6" id="KW-1185">Reference proteome</keyword>
<dbReference type="Pfam" id="PF00128">
    <property type="entry name" value="Alpha-amylase"/>
    <property type="match status" value="1"/>
</dbReference>
<reference evidence="5 6" key="1">
    <citation type="submission" date="2018-11" db="EMBL/GenBank/DDBJ databases">
        <title>Novel bacteria species description.</title>
        <authorList>
            <person name="Han J.-H."/>
        </authorList>
    </citation>
    <scope>NUCLEOTIDE SEQUENCE [LARGE SCALE GENOMIC DNA]</scope>
    <source>
        <strain evidence="5 6">KCTC23259</strain>
    </source>
</reference>
<evidence type="ECO:0000313" key="6">
    <source>
        <dbReference type="Proteomes" id="UP001204144"/>
    </source>
</evidence>
<protein>
    <submittedName>
        <fullName evidence="5">Alpha-amylase</fullName>
    </submittedName>
</protein>
<dbReference type="GO" id="GO:0005975">
    <property type="term" value="P:carbohydrate metabolic process"/>
    <property type="evidence" value="ECO:0007669"/>
    <property type="project" value="InterPro"/>
</dbReference>
<dbReference type="InterPro" id="IPR013780">
    <property type="entry name" value="Glyco_hydro_b"/>
</dbReference>
<proteinExistence type="predicted"/>
<dbReference type="Pfam" id="PF10438">
    <property type="entry name" value="Cyc-maltodext_C"/>
    <property type="match status" value="1"/>
</dbReference>
<dbReference type="InterPro" id="IPR014756">
    <property type="entry name" value="Ig_E-set"/>
</dbReference>
<dbReference type="SUPFAM" id="SSF51445">
    <property type="entry name" value="(Trans)glycosidases"/>
    <property type="match status" value="1"/>
</dbReference>
<dbReference type="PANTHER" id="PTHR10357">
    <property type="entry name" value="ALPHA-AMYLASE FAMILY MEMBER"/>
    <property type="match status" value="1"/>
</dbReference>
<dbReference type="InterPro" id="IPR006047">
    <property type="entry name" value="GH13_cat_dom"/>
</dbReference>
<accession>A0AAE3KVT2</accession>
<dbReference type="SUPFAM" id="SSF81296">
    <property type="entry name" value="E set domains"/>
    <property type="match status" value="1"/>
</dbReference>
<evidence type="ECO:0000256" key="2">
    <source>
        <dbReference type="ARBA" id="ARBA00023295"/>
    </source>
</evidence>
<dbReference type="Gene3D" id="3.20.20.80">
    <property type="entry name" value="Glycosidases"/>
    <property type="match status" value="1"/>
</dbReference>
<keyword evidence="1" id="KW-0378">Hydrolase</keyword>
<feature type="domain" description="Glycosyl hydrolase family 13 catalytic" evidence="4">
    <location>
        <begin position="128"/>
        <end position="533"/>
    </location>
</feature>
<dbReference type="InterPro" id="IPR017853">
    <property type="entry name" value="GH"/>
</dbReference>
<dbReference type="RefSeq" id="WP_255038249.1">
    <property type="nucleotide sequence ID" value="NZ_RJUF01000174.1"/>
</dbReference>
<feature type="chain" id="PRO_5042204214" evidence="3">
    <location>
        <begin position="27"/>
        <end position="625"/>
    </location>
</feature>
<dbReference type="AlphaFoldDB" id="A0AAE3KVT2"/>
<evidence type="ECO:0000256" key="3">
    <source>
        <dbReference type="SAM" id="SignalP"/>
    </source>
</evidence>
<dbReference type="Gene3D" id="2.60.40.1180">
    <property type="entry name" value="Golgi alpha-mannosidase II"/>
    <property type="match status" value="1"/>
</dbReference>
<dbReference type="CDD" id="cd11340">
    <property type="entry name" value="AmyAc_bac_CMD_like_3"/>
    <property type="match status" value="1"/>
</dbReference>
<dbReference type="SUPFAM" id="SSF51011">
    <property type="entry name" value="Glycosyl hydrolase domain"/>
    <property type="match status" value="1"/>
</dbReference>
<keyword evidence="3" id="KW-0732">Signal</keyword>
<dbReference type="SMART" id="SM00642">
    <property type="entry name" value="Aamy"/>
    <property type="match status" value="1"/>
</dbReference>
<dbReference type="Gene3D" id="2.60.40.10">
    <property type="entry name" value="Immunoglobulins"/>
    <property type="match status" value="1"/>
</dbReference>
<dbReference type="Pfam" id="PF09087">
    <property type="entry name" value="Cyc-maltodext_N"/>
    <property type="match status" value="1"/>
</dbReference>
<dbReference type="InterPro" id="IPR013783">
    <property type="entry name" value="Ig-like_fold"/>
</dbReference>
<dbReference type="InterPro" id="IPR015171">
    <property type="entry name" value="Cyc-maltodext_N"/>
</dbReference>
<name>A0AAE3KVT2_9BACT</name>
<dbReference type="GO" id="GO:0016798">
    <property type="term" value="F:hydrolase activity, acting on glycosyl bonds"/>
    <property type="evidence" value="ECO:0007669"/>
    <property type="project" value="UniProtKB-KW"/>
</dbReference>
<keyword evidence="2" id="KW-0326">Glycosidase</keyword>
<organism evidence="5 6">
    <name type="scientific">Lacihabitans soyangensis</name>
    <dbReference type="NCBI Taxonomy" id="869394"/>
    <lineage>
        <taxon>Bacteria</taxon>
        <taxon>Pseudomonadati</taxon>
        <taxon>Bacteroidota</taxon>
        <taxon>Cytophagia</taxon>
        <taxon>Cytophagales</taxon>
        <taxon>Leadbetterellaceae</taxon>
        <taxon>Lacihabitans</taxon>
    </lineage>
</organism>
<dbReference type="EMBL" id="RJUF01000174">
    <property type="protein sequence ID" value="MCP9764556.1"/>
    <property type="molecule type" value="Genomic_DNA"/>
</dbReference>
<dbReference type="Proteomes" id="UP001204144">
    <property type="component" value="Unassembled WGS sequence"/>
</dbReference>
<dbReference type="InterPro" id="IPR019492">
    <property type="entry name" value="Cyclo-malto-dextrinase_C"/>
</dbReference>
<evidence type="ECO:0000259" key="4">
    <source>
        <dbReference type="SMART" id="SM00642"/>
    </source>
</evidence>